<organism evidence="2">
    <name type="scientific">marine metagenome</name>
    <dbReference type="NCBI Taxonomy" id="408172"/>
    <lineage>
        <taxon>unclassified sequences</taxon>
        <taxon>metagenomes</taxon>
        <taxon>ecological metagenomes</taxon>
    </lineage>
</organism>
<feature type="domain" description="DUF5723" evidence="1">
    <location>
        <begin position="152"/>
        <end position="493"/>
    </location>
</feature>
<protein>
    <recommendedName>
        <fullName evidence="1">DUF5723 domain-containing protein</fullName>
    </recommendedName>
</protein>
<dbReference type="Pfam" id="PF18990">
    <property type="entry name" value="DUF5723"/>
    <property type="match status" value="1"/>
</dbReference>
<dbReference type="Gene3D" id="2.40.160.60">
    <property type="entry name" value="Outer membrane protein transport protein (OMPP1/FadL/TodX)"/>
    <property type="match status" value="1"/>
</dbReference>
<reference evidence="2" key="1">
    <citation type="submission" date="2018-05" db="EMBL/GenBank/DDBJ databases">
        <authorList>
            <person name="Lanie J.A."/>
            <person name="Ng W.-L."/>
            <person name="Kazmierczak K.M."/>
            <person name="Andrzejewski T.M."/>
            <person name="Davidsen T.M."/>
            <person name="Wayne K.J."/>
            <person name="Tettelin H."/>
            <person name="Glass J.I."/>
            <person name="Rusch D."/>
            <person name="Podicherti R."/>
            <person name="Tsui H.-C.T."/>
            <person name="Winkler M.E."/>
        </authorList>
    </citation>
    <scope>NUCLEOTIDE SEQUENCE</scope>
</reference>
<dbReference type="AlphaFoldDB" id="A0A381NJ52"/>
<evidence type="ECO:0000259" key="1">
    <source>
        <dbReference type="Pfam" id="PF18990"/>
    </source>
</evidence>
<evidence type="ECO:0000313" key="2">
    <source>
        <dbReference type="EMBL" id="SUZ54154.1"/>
    </source>
</evidence>
<accession>A0A381NJ52</accession>
<dbReference type="EMBL" id="UINC01000371">
    <property type="protein sequence ID" value="SUZ54154.1"/>
    <property type="molecule type" value="Genomic_DNA"/>
</dbReference>
<proteinExistence type="predicted"/>
<dbReference type="InterPro" id="IPR043781">
    <property type="entry name" value="DUF5723"/>
</dbReference>
<sequence length="522" mass="56295">MIRIIIPALLFSILFGQSNPIDIGTVGARQLRMVGQLNISHNPATLGYLATTVDADTLNTIEESVDSLVSDFSDEIEQEVIEENIVDTDTVDSEFAEFDDFEEASEDSLSNESEEINIEEIIEIAETIDSSEVAESISIELPNSNPQFSMSLISLAFGLGSGVITPDWINDQLFGGRDLRDPEQKEKFLDGLSDDVNVQLPLASSLPIVNISFGPNVIGLGQVRSYTSINLPSGLTQLPFKGLPSGEVLDLSDLEIEHITYLPVSYSRGFVLKPGIVPFGRESYAGVRANLLVGLAEIHTENVSGILQGTGEHTLIDTDIEINSSIPFDIDTGTPKISLSYGFGIDLGIITEIDDRLTVGASIDNLIASINWKSGERYTASSAGEITAEEISESDSVSEYLDQSEIRESVSYKTSLPMSINLSGSYLAKDWAVLDANLRIDVGDTYWASESPTISLGSEFFPGSKVPFYLGISLGGHYGFSWGTGLSIKMGSFIMDIAGGQEGGLFNSATGMRAGFGLRIEK</sequence>
<gene>
    <name evidence="2" type="ORF">METZ01_LOCUS7008</name>
</gene>
<name>A0A381NJ52_9ZZZZ</name>